<dbReference type="Proteomes" id="UP000094068">
    <property type="component" value="Unassembled WGS sequence"/>
</dbReference>
<gene>
    <name evidence="1" type="ORF">BCR21_08380</name>
</gene>
<dbReference type="NCBIfam" id="NF041014">
    <property type="entry name" value="pilin_ComGG_2"/>
    <property type="match status" value="1"/>
</dbReference>
<dbReference type="STRING" id="903984.BCR21_08380"/>
<protein>
    <recommendedName>
        <fullName evidence="3">Competence protein ComGG</fullName>
    </recommendedName>
</protein>
<evidence type="ECO:0000313" key="1">
    <source>
        <dbReference type="EMBL" id="OEG11308.1"/>
    </source>
</evidence>
<proteinExistence type="predicted"/>
<organism evidence="1 2">
    <name type="scientific">Enterococcus ureasiticus</name>
    <dbReference type="NCBI Taxonomy" id="903984"/>
    <lineage>
        <taxon>Bacteria</taxon>
        <taxon>Bacillati</taxon>
        <taxon>Bacillota</taxon>
        <taxon>Bacilli</taxon>
        <taxon>Lactobacillales</taxon>
        <taxon>Enterococcaceae</taxon>
        <taxon>Enterococcus</taxon>
    </lineage>
</organism>
<evidence type="ECO:0008006" key="3">
    <source>
        <dbReference type="Google" id="ProtNLM"/>
    </source>
</evidence>
<dbReference type="EMBL" id="MIJZ01000013">
    <property type="protein sequence ID" value="OEG11308.1"/>
    <property type="molecule type" value="Genomic_DNA"/>
</dbReference>
<dbReference type="InterPro" id="IPR047665">
    <property type="entry name" value="ComGG_streptococcus-type"/>
</dbReference>
<reference evidence="2" key="1">
    <citation type="submission" date="2016-09" db="EMBL/GenBank/DDBJ databases">
        <authorList>
            <person name="Gulvik C.A."/>
        </authorList>
    </citation>
    <scope>NUCLEOTIDE SEQUENCE [LARGE SCALE GENOMIC DNA]</scope>
    <source>
        <strain evidence="2">DSM 23328</strain>
    </source>
</reference>
<sequence>MNKKYKGGVLLTALLFVFLFSFIFTLVLEDFQLTHRFTKKTKDYYIAKTMVSMFLSDIKQEKQQLVKKGYQNFSIGTLQYEYDQATISIVVQLNQTTYSFQEQYKEVKKNQIKTNIVAD</sequence>
<dbReference type="OrthoDB" id="2186022at2"/>
<evidence type="ECO:0000313" key="2">
    <source>
        <dbReference type="Proteomes" id="UP000094068"/>
    </source>
</evidence>
<dbReference type="RefSeq" id="WP_069646081.1">
    <property type="nucleotide sequence ID" value="NZ_MIJZ01000013.1"/>
</dbReference>
<keyword evidence="2" id="KW-1185">Reference proteome</keyword>
<accession>A0A1E5GF23</accession>
<dbReference type="AlphaFoldDB" id="A0A1E5GF23"/>
<name>A0A1E5GF23_9ENTE</name>
<comment type="caution">
    <text evidence="1">The sequence shown here is derived from an EMBL/GenBank/DDBJ whole genome shotgun (WGS) entry which is preliminary data.</text>
</comment>